<dbReference type="EMBL" id="CM042033">
    <property type="protein sequence ID" value="KAI3774215.1"/>
    <property type="molecule type" value="Genomic_DNA"/>
</dbReference>
<evidence type="ECO:0000313" key="2">
    <source>
        <dbReference type="Proteomes" id="UP001056120"/>
    </source>
</evidence>
<comment type="caution">
    <text evidence="1">The sequence shown here is derived from an EMBL/GenBank/DDBJ whole genome shotgun (WGS) entry which is preliminary data.</text>
</comment>
<reference evidence="1 2" key="2">
    <citation type="journal article" date="2022" name="Mol. Ecol. Resour.">
        <title>The genomes of chicory, endive, great burdock and yacon provide insights into Asteraceae paleo-polyploidization history and plant inulin production.</title>
        <authorList>
            <person name="Fan W."/>
            <person name="Wang S."/>
            <person name="Wang H."/>
            <person name="Wang A."/>
            <person name="Jiang F."/>
            <person name="Liu H."/>
            <person name="Zhao H."/>
            <person name="Xu D."/>
            <person name="Zhang Y."/>
        </authorList>
    </citation>
    <scope>NUCLEOTIDE SEQUENCE [LARGE SCALE GENOMIC DNA]</scope>
    <source>
        <strain evidence="2">cv. Yunnan</strain>
        <tissue evidence="1">Leaves</tissue>
    </source>
</reference>
<sequence length="140" mass="15829">MSAGGSKDPIRCRQMNGGTIRNDLWTWGVSSYIFCARAVPFVASSSEVVELTYSWKLWNSFRELCEHHSQLSVALDVRSSLQVHTNVTEETGRKLKVYAVEKNPNGVVTLHERIEAAKLFASKEVEEEAKEEPVKTFVLR</sequence>
<accession>A0ACB9FTS0</accession>
<dbReference type="Proteomes" id="UP001056120">
    <property type="component" value="Linkage Group LG16"/>
</dbReference>
<protein>
    <submittedName>
        <fullName evidence="1">Uncharacterized protein</fullName>
    </submittedName>
</protein>
<gene>
    <name evidence="1" type="ORF">L1987_48761</name>
</gene>
<reference evidence="2" key="1">
    <citation type="journal article" date="2022" name="Mol. Ecol. Resour.">
        <title>The genomes of chicory, endive, great burdock and yacon provide insights into Asteraceae palaeo-polyploidization history and plant inulin production.</title>
        <authorList>
            <person name="Fan W."/>
            <person name="Wang S."/>
            <person name="Wang H."/>
            <person name="Wang A."/>
            <person name="Jiang F."/>
            <person name="Liu H."/>
            <person name="Zhao H."/>
            <person name="Xu D."/>
            <person name="Zhang Y."/>
        </authorList>
    </citation>
    <scope>NUCLEOTIDE SEQUENCE [LARGE SCALE GENOMIC DNA]</scope>
    <source>
        <strain evidence="2">cv. Yunnan</strain>
    </source>
</reference>
<evidence type="ECO:0000313" key="1">
    <source>
        <dbReference type="EMBL" id="KAI3774215.1"/>
    </source>
</evidence>
<name>A0ACB9FTS0_9ASTR</name>
<organism evidence="1 2">
    <name type="scientific">Smallanthus sonchifolius</name>
    <dbReference type="NCBI Taxonomy" id="185202"/>
    <lineage>
        <taxon>Eukaryota</taxon>
        <taxon>Viridiplantae</taxon>
        <taxon>Streptophyta</taxon>
        <taxon>Embryophyta</taxon>
        <taxon>Tracheophyta</taxon>
        <taxon>Spermatophyta</taxon>
        <taxon>Magnoliopsida</taxon>
        <taxon>eudicotyledons</taxon>
        <taxon>Gunneridae</taxon>
        <taxon>Pentapetalae</taxon>
        <taxon>asterids</taxon>
        <taxon>campanulids</taxon>
        <taxon>Asterales</taxon>
        <taxon>Asteraceae</taxon>
        <taxon>Asteroideae</taxon>
        <taxon>Heliantheae alliance</taxon>
        <taxon>Millerieae</taxon>
        <taxon>Smallanthus</taxon>
    </lineage>
</organism>
<proteinExistence type="predicted"/>
<keyword evidence="2" id="KW-1185">Reference proteome</keyword>